<keyword evidence="6" id="KW-1185">Reference proteome</keyword>
<dbReference type="InterPro" id="IPR019458">
    <property type="entry name" value="Est1-like_N"/>
</dbReference>
<dbReference type="PANTHER" id="PTHR15696:SF36">
    <property type="entry name" value="NONSENSE-MEDIATED MRNA DECAY FACTOR"/>
    <property type="match status" value="1"/>
</dbReference>
<feature type="compositionally biased region" description="Low complexity" evidence="2">
    <location>
        <begin position="718"/>
        <end position="729"/>
    </location>
</feature>
<sequence length="885" mass="98410">MASAFQDVWQLAFHVEKELLEALADRDPTFAKITHFASEFRVTCQNAIFCNFEVAHTADVEGRLWDAHLKINNRFRKLLARFREQSSRKKSVEKRKLEKHYLEFIKSSQRFYRGFIQHLSSHFGGIPQLEKVAQKFNFDSKHGFADQHRVLKPGLKTSTTLDLSAQSPMMAGDALRTLALSSCHATLIRLGDLSRYRETELVMAKARNWGPATGYYDLAGTINPDSGASHNQLAVIALADGNHLSALYHLYRALSAQEPHPSSKGNLELELRKIMSAWAKRELIPREDAGIPGKALTPWFVYLHAQCYKGVDFPEHDELESEVLSQLAVELKERSLEGLQKFCLINIAAEGFTKMRSNEELTHNASLFFQRINVKTFFTLLQVLLAELERLATEDSENKDMTAGSDKVTAVARRILPALRHYSSWLLSNSGSLLAQKEEKDTPLSIQITEFWKIYANTLTLLASTFDVTRLPEVEYLLGEDEEILGFKPLINEATVRRYQDTNGQQKPHPGVERSHPNIEMLYRIREFVIDGLDLIVSNKIPIALVDENDKKMFIYQEEGLPPQVYASPSGHHHSISSTSIEREDIEHANRIGNEITDSRSVFGGSQSATGSVSANMNRIVEGVERLVESDTYESVSAGLEVPRFLSNLPTGNNYETEARFMIVQEGRTYPKLQTAAPVSGLGLRGVSSPSSIVQPPQSYTPRPALPSIPSIWNTDFPSPSDEAAASSPQTRPATARQMNSPVLGRQQEPFGQLASSGGSCLPPQEPTASEIAFRNNILLQQQRTLEPSPSSSPFESSWISPEPVSPYSRFARDKEPIGSLLDYNMHLHKQPAGPSSQGASWANEAFTASSSRTLFFESSVLGNSPKSAARLGAIGQTPPCGQEG</sequence>
<dbReference type="InterPro" id="IPR018834">
    <property type="entry name" value="DNA/RNA-bd_Est1-type"/>
</dbReference>
<keyword evidence="1" id="KW-0866">Nonsense-mediated mRNA decay</keyword>
<dbReference type="OrthoDB" id="69928at2759"/>
<dbReference type="Pfam" id="PF10374">
    <property type="entry name" value="EST1"/>
    <property type="match status" value="1"/>
</dbReference>
<protein>
    <recommendedName>
        <fullName evidence="1">Nonsense-mediated mRNA decay factor</fullName>
    </recommendedName>
</protein>
<evidence type="ECO:0000259" key="3">
    <source>
        <dbReference type="Pfam" id="PF10373"/>
    </source>
</evidence>
<organism evidence="5 6">
    <name type="scientific">Elaphomyces granulatus</name>
    <dbReference type="NCBI Taxonomy" id="519963"/>
    <lineage>
        <taxon>Eukaryota</taxon>
        <taxon>Fungi</taxon>
        <taxon>Dikarya</taxon>
        <taxon>Ascomycota</taxon>
        <taxon>Pezizomycotina</taxon>
        <taxon>Eurotiomycetes</taxon>
        <taxon>Eurotiomycetidae</taxon>
        <taxon>Eurotiales</taxon>
        <taxon>Elaphomycetaceae</taxon>
        <taxon>Elaphomyces</taxon>
    </lineage>
</organism>
<proteinExistence type="predicted"/>
<dbReference type="EMBL" id="NPHW01002176">
    <property type="protein sequence ID" value="OXV12030.1"/>
    <property type="molecule type" value="Genomic_DNA"/>
</dbReference>
<reference evidence="5 6" key="1">
    <citation type="journal article" date="2015" name="Environ. Microbiol.">
        <title>Metagenome sequence of Elaphomyces granulatus from sporocarp tissue reveals Ascomycota ectomycorrhizal fingerprints of genome expansion and a Proteobacteria-rich microbiome.</title>
        <authorList>
            <person name="Quandt C.A."/>
            <person name="Kohler A."/>
            <person name="Hesse C.N."/>
            <person name="Sharpton T.J."/>
            <person name="Martin F."/>
            <person name="Spatafora J.W."/>
        </authorList>
    </citation>
    <scope>NUCLEOTIDE SEQUENCE [LARGE SCALE GENOMIC DNA]</scope>
    <source>
        <strain evidence="5 6">OSC145934</strain>
    </source>
</reference>
<dbReference type="Gene3D" id="1.25.40.10">
    <property type="entry name" value="Tetratricopeptide repeat domain"/>
    <property type="match status" value="1"/>
</dbReference>
<name>A0A232M6J1_9EURO</name>
<feature type="domain" description="Telomerase activating protein Est1-like N-terminal" evidence="4">
    <location>
        <begin position="59"/>
        <end position="199"/>
    </location>
</feature>
<accession>A0A232M6J1</accession>
<dbReference type="InterPro" id="IPR045153">
    <property type="entry name" value="Est1/Ebs1-like"/>
</dbReference>
<keyword evidence="1" id="KW-0539">Nucleus</keyword>
<dbReference type="GO" id="GO:0005634">
    <property type="term" value="C:nucleus"/>
    <property type="evidence" value="ECO:0007669"/>
    <property type="project" value="UniProtKB-SubCell"/>
</dbReference>
<gene>
    <name evidence="5" type="ORF">Egran_00209</name>
</gene>
<dbReference type="Pfam" id="PF10373">
    <property type="entry name" value="EST1_DNA_bind"/>
    <property type="match status" value="1"/>
</dbReference>
<evidence type="ECO:0000313" key="6">
    <source>
        <dbReference type="Proteomes" id="UP000243515"/>
    </source>
</evidence>
<dbReference type="GO" id="GO:0000184">
    <property type="term" value="P:nuclear-transcribed mRNA catabolic process, nonsense-mediated decay"/>
    <property type="evidence" value="ECO:0007669"/>
    <property type="project" value="UniProtKB-KW"/>
</dbReference>
<comment type="function">
    <text evidence="1">Plays a role in nonsense-mediated mRNA decay.</text>
</comment>
<dbReference type="PANTHER" id="PTHR15696">
    <property type="entry name" value="SMG-7 SUPPRESSOR WITH MORPHOLOGICAL EFFECT ON GENITALIA PROTEIN 7"/>
    <property type="match status" value="1"/>
</dbReference>
<comment type="caution">
    <text evidence="5">The sequence shown here is derived from an EMBL/GenBank/DDBJ whole genome shotgun (WGS) entry which is preliminary data.</text>
</comment>
<dbReference type="AlphaFoldDB" id="A0A232M6J1"/>
<evidence type="ECO:0000313" key="5">
    <source>
        <dbReference type="EMBL" id="OXV12030.1"/>
    </source>
</evidence>
<feature type="region of interest" description="Disordered" evidence="2">
    <location>
        <begin position="685"/>
        <end position="738"/>
    </location>
</feature>
<dbReference type="SUPFAM" id="SSF48452">
    <property type="entry name" value="TPR-like"/>
    <property type="match status" value="1"/>
</dbReference>
<feature type="domain" description="DNA/RNA-binding" evidence="3">
    <location>
        <begin position="212"/>
        <end position="493"/>
    </location>
</feature>
<feature type="compositionally biased region" description="Low complexity" evidence="2">
    <location>
        <begin position="687"/>
        <end position="698"/>
    </location>
</feature>
<comment type="subcellular location">
    <subcellularLocation>
        <location evidence="1">Nucleus</location>
    </subcellularLocation>
</comment>
<dbReference type="Proteomes" id="UP000243515">
    <property type="component" value="Unassembled WGS sequence"/>
</dbReference>
<evidence type="ECO:0000256" key="1">
    <source>
        <dbReference type="RuleBase" id="RU369098"/>
    </source>
</evidence>
<evidence type="ECO:0000259" key="4">
    <source>
        <dbReference type="Pfam" id="PF10374"/>
    </source>
</evidence>
<dbReference type="InterPro" id="IPR011990">
    <property type="entry name" value="TPR-like_helical_dom_sf"/>
</dbReference>
<evidence type="ECO:0000256" key="2">
    <source>
        <dbReference type="SAM" id="MobiDB-lite"/>
    </source>
</evidence>